<sequence length="76" mass="8579">MSTSLVNRTLSHPQYLLRVDRDPDSGSYFGRIIQLSEGKASSDAEQSGEMIFSSFPQDSVEQAEKAAMDYYIQIRK</sequence>
<evidence type="ECO:0000313" key="1">
    <source>
        <dbReference type="EMBL" id="MFD0871397.1"/>
    </source>
</evidence>
<protein>
    <submittedName>
        <fullName evidence="1">Uncharacterized protein</fullName>
    </submittedName>
</protein>
<dbReference type="Proteomes" id="UP001597120">
    <property type="component" value="Unassembled WGS sequence"/>
</dbReference>
<dbReference type="EMBL" id="JBHTIU010000081">
    <property type="protein sequence ID" value="MFD0871397.1"/>
    <property type="molecule type" value="Genomic_DNA"/>
</dbReference>
<gene>
    <name evidence="1" type="ORF">ACFQ03_19855</name>
</gene>
<name>A0ABW3DFW2_9BACL</name>
<evidence type="ECO:0000313" key="2">
    <source>
        <dbReference type="Proteomes" id="UP001597120"/>
    </source>
</evidence>
<dbReference type="RefSeq" id="WP_144934000.1">
    <property type="nucleotide sequence ID" value="NZ_JBHTIU010000081.1"/>
</dbReference>
<organism evidence="1 2">
    <name type="scientific">Paenibacillus residui</name>
    <dbReference type="NCBI Taxonomy" id="629724"/>
    <lineage>
        <taxon>Bacteria</taxon>
        <taxon>Bacillati</taxon>
        <taxon>Bacillota</taxon>
        <taxon>Bacilli</taxon>
        <taxon>Bacillales</taxon>
        <taxon>Paenibacillaceae</taxon>
        <taxon>Paenibacillus</taxon>
    </lineage>
</organism>
<proteinExistence type="predicted"/>
<keyword evidence="2" id="KW-1185">Reference proteome</keyword>
<reference evidence="2" key="1">
    <citation type="journal article" date="2019" name="Int. J. Syst. Evol. Microbiol.">
        <title>The Global Catalogue of Microorganisms (GCM) 10K type strain sequencing project: providing services to taxonomists for standard genome sequencing and annotation.</title>
        <authorList>
            <consortium name="The Broad Institute Genomics Platform"/>
            <consortium name="The Broad Institute Genome Sequencing Center for Infectious Disease"/>
            <person name="Wu L."/>
            <person name="Ma J."/>
        </authorList>
    </citation>
    <scope>NUCLEOTIDE SEQUENCE [LARGE SCALE GENOMIC DNA]</scope>
    <source>
        <strain evidence="2">CCUG 57263</strain>
    </source>
</reference>
<accession>A0ABW3DFW2</accession>
<comment type="caution">
    <text evidence="1">The sequence shown here is derived from an EMBL/GenBank/DDBJ whole genome shotgun (WGS) entry which is preliminary data.</text>
</comment>